<accession>A0A0J6ED22</accession>
<dbReference type="Proteomes" id="UP000036168">
    <property type="component" value="Unassembled WGS sequence"/>
</dbReference>
<reference evidence="1 2" key="1">
    <citation type="journal article" date="2015" name="Int. J. Syst. Evol. Microbiol.">
        <title>Bacillus glycinifermentans sp. nov., isolated from fermented soybean paste.</title>
        <authorList>
            <person name="Kim S.J."/>
            <person name="Dunlap C.A."/>
            <person name="Kwon S.W."/>
            <person name="Rooney A.P."/>
        </authorList>
    </citation>
    <scope>NUCLEOTIDE SEQUENCE [LARGE SCALE GENOMIC DNA]</scope>
    <source>
        <strain evidence="1 2">GO-13</strain>
    </source>
</reference>
<comment type="caution">
    <text evidence="1">The sequence shown here is derived from an EMBL/GenBank/DDBJ whole genome shotgun (WGS) entry which is preliminary data.</text>
</comment>
<proteinExistence type="predicted"/>
<dbReference type="AlphaFoldDB" id="A0A0J6H9P4"/>
<evidence type="ECO:0000313" key="2">
    <source>
        <dbReference type="Proteomes" id="UP000036168"/>
    </source>
</evidence>
<gene>
    <name evidence="1" type="ORF">AB447_221495</name>
</gene>
<evidence type="ECO:0000313" key="1">
    <source>
        <dbReference type="EMBL" id="KRT92862.1"/>
    </source>
</evidence>
<accession>A0A0J6H9P4</accession>
<dbReference type="PATRIC" id="fig|1664069.3.peg.5091"/>
<sequence>MKIANEIGPSQIGKSYFISSACNIQKCNEVCVSLYIHDMKKLKFVQWIFPFVLRFLDLLKRAAA</sequence>
<organism evidence="1 2">
    <name type="scientific">Bacillus glycinifermentans</name>
    <dbReference type="NCBI Taxonomy" id="1664069"/>
    <lineage>
        <taxon>Bacteria</taxon>
        <taxon>Bacillati</taxon>
        <taxon>Bacillota</taxon>
        <taxon>Bacilli</taxon>
        <taxon>Bacillales</taxon>
        <taxon>Bacillaceae</taxon>
        <taxon>Bacillus</taxon>
    </lineage>
</organism>
<name>A0A0J6H9P4_9BACI</name>
<protein>
    <submittedName>
        <fullName evidence="1">Uncharacterized protein</fullName>
    </submittedName>
</protein>
<dbReference type="EMBL" id="LECW02000026">
    <property type="protein sequence ID" value="KRT92862.1"/>
    <property type="molecule type" value="Genomic_DNA"/>
</dbReference>